<keyword evidence="2" id="KW-1185">Reference proteome</keyword>
<name>A0A542ZTR6_RARFA</name>
<keyword evidence="1" id="KW-0378">Hydrolase</keyword>
<evidence type="ECO:0000313" key="2">
    <source>
        <dbReference type="Proteomes" id="UP000315389"/>
    </source>
</evidence>
<dbReference type="PANTHER" id="PTHR39420:SF1">
    <property type="entry name" value="HYDROLASE"/>
    <property type="match status" value="1"/>
</dbReference>
<dbReference type="OrthoDB" id="142939at2"/>
<evidence type="ECO:0000313" key="1">
    <source>
        <dbReference type="EMBL" id="TQL63669.1"/>
    </source>
</evidence>
<dbReference type="InterPro" id="IPR042271">
    <property type="entry name" value="Zinicin_2_N"/>
</dbReference>
<reference evidence="1 2" key="1">
    <citation type="submission" date="2019-06" db="EMBL/GenBank/DDBJ databases">
        <title>Sequencing the genomes of 1000 actinobacteria strains.</title>
        <authorList>
            <person name="Klenk H.-P."/>
        </authorList>
    </citation>
    <scope>NUCLEOTIDE SEQUENCE [LARGE SCALE GENOMIC DNA]</scope>
    <source>
        <strain evidence="1 2">DSM 4813</strain>
    </source>
</reference>
<dbReference type="GO" id="GO:0016787">
    <property type="term" value="F:hydrolase activity"/>
    <property type="evidence" value="ECO:0007669"/>
    <property type="project" value="UniProtKB-KW"/>
</dbReference>
<accession>A0A542ZTR6</accession>
<dbReference type="InterPro" id="IPR022454">
    <property type="entry name" value="CHP03883_F420-assoc"/>
</dbReference>
<sequence>MTHANPESLIDWSSAARVAGRIAPPGPIGSRVELQALVDELRIAAERAWAPAVEFSGLANLIGDEAPIAPVYVVDRAGWAVANSESMARLSAPLLGDLPAQRASAQVLGTVEAAGILALLSTKVLGQFDPYGPSSGRLLLIAPNILDVESVIGAPASDFRQWVCLHELTHAAQFRAAPWLADHLVSLISDLGSKTDPEEDEAPDEPATLGDLAQGKAATAAADAIAGFAAGVVRAGRIVRSGVQAARGKGQAGLMDGFLGPRQQARLAELTAIMALLEGHADVTMDAVGPEVIGSIDQLREDFDNKRDSAKGMAKVFARVFGMEAKLAQYRNGAEFVRGVQHQAGVEALSAAWAAPQNLPRAEEIADPAAWIARVLG</sequence>
<organism evidence="1 2">
    <name type="scientific">Rarobacter faecitabidus</name>
    <dbReference type="NCBI Taxonomy" id="13243"/>
    <lineage>
        <taxon>Bacteria</taxon>
        <taxon>Bacillati</taxon>
        <taxon>Actinomycetota</taxon>
        <taxon>Actinomycetes</taxon>
        <taxon>Micrococcales</taxon>
        <taxon>Rarobacteraceae</taxon>
        <taxon>Rarobacter</taxon>
    </lineage>
</organism>
<comment type="caution">
    <text evidence="1">The sequence shown here is derived from an EMBL/GenBank/DDBJ whole genome shotgun (WGS) entry which is preliminary data.</text>
</comment>
<dbReference type="NCBIfam" id="TIGR03883">
    <property type="entry name" value="DUF2342_F420"/>
    <property type="match status" value="1"/>
</dbReference>
<dbReference type="PANTHER" id="PTHR39420">
    <property type="match status" value="1"/>
</dbReference>
<dbReference type="Pfam" id="PF10103">
    <property type="entry name" value="Zincin_2"/>
    <property type="match status" value="1"/>
</dbReference>
<dbReference type="SUPFAM" id="SSF55486">
    <property type="entry name" value="Metalloproteases ('zincins'), catalytic domain"/>
    <property type="match status" value="1"/>
</dbReference>
<gene>
    <name evidence="1" type="ORF">FB461_0137</name>
</gene>
<protein>
    <submittedName>
        <fullName evidence="1">Putative hydrolase/coenzyme F420 biosynthesis associated uncharacterized protein</fullName>
    </submittedName>
</protein>
<dbReference type="RefSeq" id="WP_142118014.1">
    <property type="nucleotide sequence ID" value="NZ_BAAASV010000002.1"/>
</dbReference>
<dbReference type="Proteomes" id="UP000315389">
    <property type="component" value="Unassembled WGS sequence"/>
</dbReference>
<dbReference type="InterPro" id="IPR018766">
    <property type="entry name" value="Zinicin_2"/>
</dbReference>
<proteinExistence type="predicted"/>
<dbReference type="Gene3D" id="1.20.150.30">
    <property type="entry name" value="Zincin-like metallopeptidase, N-terminal domain"/>
    <property type="match status" value="1"/>
</dbReference>
<dbReference type="AlphaFoldDB" id="A0A542ZTR6"/>
<dbReference type="EMBL" id="VFOS01000001">
    <property type="protein sequence ID" value="TQL63669.1"/>
    <property type="molecule type" value="Genomic_DNA"/>
</dbReference>